<sequence length="102" mass="11418">MRVKTNGGPNLIGGFHFGITYWVEQEDAKGRDYGLGGKAPNGVKAAAPSFRFILMGWLTWMLSLMPWRLPVDCSRRSKEGISPERIQIPLSHLPFPSITITF</sequence>
<protein>
    <submittedName>
        <fullName evidence="1">Uncharacterized protein</fullName>
    </submittedName>
</protein>
<dbReference type="EMBL" id="BJWL01000390">
    <property type="protein sequence ID" value="GFS41988.1"/>
    <property type="molecule type" value="Genomic_DNA"/>
</dbReference>
<proteinExistence type="predicted"/>
<comment type="caution">
    <text evidence="1">The sequence shown here is derived from an EMBL/GenBank/DDBJ whole genome shotgun (WGS) entry which is preliminary data.</text>
</comment>
<name>A0A7J0DTU0_9ERIC</name>
<evidence type="ECO:0000313" key="1">
    <source>
        <dbReference type="EMBL" id="GFS41988.1"/>
    </source>
</evidence>
<dbReference type="Proteomes" id="UP000585474">
    <property type="component" value="Unassembled WGS sequence"/>
</dbReference>
<reference evidence="2" key="1">
    <citation type="submission" date="2019-07" db="EMBL/GenBank/DDBJ databases">
        <title>De Novo Assembly of kiwifruit Actinidia rufa.</title>
        <authorList>
            <person name="Sugita-Konishi S."/>
            <person name="Sato K."/>
            <person name="Mori E."/>
            <person name="Abe Y."/>
            <person name="Kisaki G."/>
            <person name="Hamano K."/>
            <person name="Suezawa K."/>
            <person name="Otani M."/>
            <person name="Fukuda T."/>
            <person name="Manabe T."/>
            <person name="Gomi K."/>
            <person name="Tabuchi M."/>
            <person name="Akimitsu K."/>
            <person name="Kataoka I."/>
        </authorList>
    </citation>
    <scope>NUCLEOTIDE SEQUENCE [LARGE SCALE GENOMIC DNA]</scope>
    <source>
        <strain evidence="2">cv. Fuchu</strain>
    </source>
</reference>
<evidence type="ECO:0000313" key="2">
    <source>
        <dbReference type="Proteomes" id="UP000585474"/>
    </source>
</evidence>
<dbReference type="AlphaFoldDB" id="A0A7J0DTU0"/>
<keyword evidence="2" id="KW-1185">Reference proteome</keyword>
<organism evidence="1 2">
    <name type="scientific">Actinidia rufa</name>
    <dbReference type="NCBI Taxonomy" id="165716"/>
    <lineage>
        <taxon>Eukaryota</taxon>
        <taxon>Viridiplantae</taxon>
        <taxon>Streptophyta</taxon>
        <taxon>Embryophyta</taxon>
        <taxon>Tracheophyta</taxon>
        <taxon>Spermatophyta</taxon>
        <taxon>Magnoliopsida</taxon>
        <taxon>eudicotyledons</taxon>
        <taxon>Gunneridae</taxon>
        <taxon>Pentapetalae</taxon>
        <taxon>asterids</taxon>
        <taxon>Ericales</taxon>
        <taxon>Actinidiaceae</taxon>
        <taxon>Actinidia</taxon>
    </lineage>
</organism>
<accession>A0A7J0DTU0</accession>
<gene>
    <name evidence="1" type="ORF">Acr_00g0077480</name>
</gene>